<dbReference type="PROSITE" id="PS50112">
    <property type="entry name" value="PAS"/>
    <property type="match status" value="1"/>
</dbReference>
<sequence>MTDPLSDLWRIENSEFQDSSSLQSILSSILQSVPDAMIVIDDRGIIMAFSRAAETLFGYKSEDV</sequence>
<feature type="domain" description="PAS" evidence="1">
    <location>
        <begin position="22"/>
        <end position="64"/>
    </location>
</feature>
<proteinExistence type="predicted"/>
<evidence type="ECO:0000259" key="1">
    <source>
        <dbReference type="PROSITE" id="PS50112"/>
    </source>
</evidence>
<organism evidence="2 3">
    <name type="scientific">Hyphomonas atlantica</name>
    <dbReference type="NCBI Taxonomy" id="1280948"/>
    <lineage>
        <taxon>Bacteria</taxon>
        <taxon>Pseudomonadati</taxon>
        <taxon>Pseudomonadota</taxon>
        <taxon>Alphaproteobacteria</taxon>
        <taxon>Hyphomonadales</taxon>
        <taxon>Hyphomonadaceae</taxon>
        <taxon>Hyphomonas</taxon>
    </lineage>
</organism>
<reference evidence="2 3" key="1">
    <citation type="journal article" date="2018" name="Nat. Biotechnol.">
        <title>A standardized bacterial taxonomy based on genome phylogeny substantially revises the tree of life.</title>
        <authorList>
            <person name="Parks D.H."/>
            <person name="Chuvochina M."/>
            <person name="Waite D.W."/>
            <person name="Rinke C."/>
            <person name="Skarshewski A."/>
            <person name="Chaumeil P.A."/>
            <person name="Hugenholtz P."/>
        </authorList>
    </citation>
    <scope>NUCLEOTIDE SEQUENCE [LARGE SCALE GENOMIC DNA]</scope>
    <source>
        <strain evidence="2">UBA10378</strain>
    </source>
</reference>
<dbReference type="InterPro" id="IPR013767">
    <property type="entry name" value="PAS_fold"/>
</dbReference>
<dbReference type="Pfam" id="PF00989">
    <property type="entry name" value="PAS"/>
    <property type="match status" value="1"/>
</dbReference>
<dbReference type="SUPFAM" id="SSF55785">
    <property type="entry name" value="PYP-like sensor domain (PAS domain)"/>
    <property type="match status" value="1"/>
</dbReference>
<protein>
    <recommendedName>
        <fullName evidence="1">PAS domain-containing protein</fullName>
    </recommendedName>
</protein>
<dbReference type="Gene3D" id="3.30.450.20">
    <property type="entry name" value="PAS domain"/>
    <property type="match status" value="1"/>
</dbReference>
<name>A0A356W1X8_9PROT</name>
<feature type="non-terminal residue" evidence="2">
    <location>
        <position position="64"/>
    </location>
</feature>
<gene>
    <name evidence="2" type="ORF">DD728_01625</name>
</gene>
<dbReference type="GO" id="GO:0006355">
    <property type="term" value="P:regulation of DNA-templated transcription"/>
    <property type="evidence" value="ECO:0007669"/>
    <property type="project" value="InterPro"/>
</dbReference>
<dbReference type="InterPro" id="IPR035965">
    <property type="entry name" value="PAS-like_dom_sf"/>
</dbReference>
<comment type="caution">
    <text evidence="2">The sequence shown here is derived from an EMBL/GenBank/DDBJ whole genome shotgun (WGS) entry which is preliminary data.</text>
</comment>
<dbReference type="NCBIfam" id="TIGR00229">
    <property type="entry name" value="sensory_box"/>
    <property type="match status" value="1"/>
</dbReference>
<dbReference type="Proteomes" id="UP000263957">
    <property type="component" value="Unassembled WGS sequence"/>
</dbReference>
<accession>A0A356W1X8</accession>
<evidence type="ECO:0000313" key="2">
    <source>
        <dbReference type="EMBL" id="HBQ47580.1"/>
    </source>
</evidence>
<dbReference type="CDD" id="cd00130">
    <property type="entry name" value="PAS"/>
    <property type="match status" value="1"/>
</dbReference>
<dbReference type="EMBL" id="DOGS01000036">
    <property type="protein sequence ID" value="HBQ47580.1"/>
    <property type="molecule type" value="Genomic_DNA"/>
</dbReference>
<dbReference type="InterPro" id="IPR000014">
    <property type="entry name" value="PAS"/>
</dbReference>
<dbReference type="AlphaFoldDB" id="A0A356W1X8"/>
<evidence type="ECO:0000313" key="3">
    <source>
        <dbReference type="Proteomes" id="UP000263957"/>
    </source>
</evidence>